<keyword evidence="11" id="KW-1185">Reference proteome</keyword>
<feature type="domain" description="Tyr recombinase" evidence="8">
    <location>
        <begin position="187"/>
        <end position="373"/>
    </location>
</feature>
<dbReference type="InterPro" id="IPR013762">
    <property type="entry name" value="Integrase-like_cat_sf"/>
</dbReference>
<feature type="domain" description="Core-binding (CB)" evidence="9">
    <location>
        <begin position="70"/>
        <end position="166"/>
    </location>
</feature>
<dbReference type="PATRIC" id="fig|742738.3.peg.488"/>
<evidence type="ECO:0000313" key="11">
    <source>
        <dbReference type="Proteomes" id="UP000029585"/>
    </source>
</evidence>
<dbReference type="GO" id="GO:0006310">
    <property type="term" value="P:DNA recombination"/>
    <property type="evidence" value="ECO:0007669"/>
    <property type="project" value="UniProtKB-KW"/>
</dbReference>
<evidence type="ECO:0000259" key="8">
    <source>
        <dbReference type="PROSITE" id="PS51898"/>
    </source>
</evidence>
<keyword evidence="4 6" id="KW-0238">DNA-binding</keyword>
<feature type="region of interest" description="Disordered" evidence="7">
    <location>
        <begin position="1"/>
        <end position="24"/>
    </location>
</feature>
<keyword evidence="3" id="KW-0229">DNA integration</keyword>
<evidence type="ECO:0000256" key="5">
    <source>
        <dbReference type="ARBA" id="ARBA00023172"/>
    </source>
</evidence>
<dbReference type="AlphaFoldDB" id="A0A096DHR2"/>
<dbReference type="Gene3D" id="1.10.150.130">
    <property type="match status" value="1"/>
</dbReference>
<dbReference type="PANTHER" id="PTHR30349:SF64">
    <property type="entry name" value="PROPHAGE INTEGRASE INTD-RELATED"/>
    <property type="match status" value="1"/>
</dbReference>
<organism evidence="10 11">
    <name type="scientific">Flavonifractor plautii 1_3_50AFAA</name>
    <dbReference type="NCBI Taxonomy" id="742738"/>
    <lineage>
        <taxon>Bacteria</taxon>
        <taxon>Bacillati</taxon>
        <taxon>Bacillota</taxon>
        <taxon>Clostridia</taxon>
        <taxon>Eubacteriales</taxon>
        <taxon>Oscillospiraceae</taxon>
        <taxon>Flavonifractor</taxon>
    </lineage>
</organism>
<dbReference type="Pfam" id="PF14659">
    <property type="entry name" value="Phage_int_SAM_3"/>
    <property type="match status" value="1"/>
</dbReference>
<evidence type="ECO:0008006" key="12">
    <source>
        <dbReference type="Google" id="ProtNLM"/>
    </source>
</evidence>
<proteinExistence type="inferred from homology"/>
<dbReference type="GO" id="GO:0003677">
    <property type="term" value="F:DNA binding"/>
    <property type="evidence" value="ECO:0007669"/>
    <property type="project" value="UniProtKB-UniRule"/>
</dbReference>
<gene>
    <name evidence="10" type="ORF">HMPREF9460_00466</name>
</gene>
<dbReference type="PROSITE" id="PS51900">
    <property type="entry name" value="CB"/>
    <property type="match status" value="1"/>
</dbReference>
<comment type="similarity">
    <text evidence="2">Belongs to the 'phage' integrase family.</text>
</comment>
<dbReference type="CDD" id="cd01189">
    <property type="entry name" value="INT_ICEBs1_C_like"/>
    <property type="match status" value="1"/>
</dbReference>
<sequence length="385" mass="43552">MAKRRANGEGNLRKRKDGRWEGRYTAGRAPETGRVIYKNVLGKTQAEAKAKLKQAIEEAKGLDTAKVGRYTVGQWMEVWFEHYAKIKVRPSSHQTYRGYIDNHIKPNIGKVPLEKLTSLELQKFYKKLLEKGRVYRIESRKQSKGLSAKTVRNIHQIISSAMKLAQEQKLIASNPAESCALPRLEHREMQTLLVEQLQSFFREARDSGVFELYYLELATGLRRGELLGLKWEDIDLERGDLRVRRQIARINGEVVEAPLKTKNAYRTLPLAEDTIGVLEAQRKKTGSSSWVFPSPTGVPIFPDSVLYMLHRVLKGAGLPRVRFHDLRHTFATLALQNGVDVKTVSGMLGHFSAWFTLDTYAHVTTASQRQAAKTMGGILSASLQP</sequence>
<comment type="function">
    <text evidence="1">Site-specific tyrosine recombinase, which acts by catalyzing the cutting and rejoining of the recombining DNA molecules.</text>
</comment>
<evidence type="ECO:0000256" key="3">
    <source>
        <dbReference type="ARBA" id="ARBA00022908"/>
    </source>
</evidence>
<dbReference type="Gene3D" id="1.10.443.10">
    <property type="entry name" value="Intergrase catalytic core"/>
    <property type="match status" value="1"/>
</dbReference>
<evidence type="ECO:0000256" key="7">
    <source>
        <dbReference type="SAM" id="MobiDB-lite"/>
    </source>
</evidence>
<dbReference type="InterPro" id="IPR011010">
    <property type="entry name" value="DNA_brk_join_enz"/>
</dbReference>
<dbReference type="InterPro" id="IPR004107">
    <property type="entry name" value="Integrase_SAM-like_N"/>
</dbReference>
<dbReference type="GO" id="GO:0015074">
    <property type="term" value="P:DNA integration"/>
    <property type="evidence" value="ECO:0007669"/>
    <property type="project" value="UniProtKB-KW"/>
</dbReference>
<dbReference type="PANTHER" id="PTHR30349">
    <property type="entry name" value="PHAGE INTEGRASE-RELATED"/>
    <property type="match status" value="1"/>
</dbReference>
<evidence type="ECO:0000256" key="2">
    <source>
        <dbReference type="ARBA" id="ARBA00008857"/>
    </source>
</evidence>
<dbReference type="InterPro" id="IPR010998">
    <property type="entry name" value="Integrase_recombinase_N"/>
</dbReference>
<accession>A0A096DHR2</accession>
<dbReference type="eggNOG" id="COG0582">
    <property type="taxonomic scope" value="Bacteria"/>
</dbReference>
<dbReference type="EMBL" id="ADLO01000017">
    <property type="protein sequence ID" value="KGF57084.1"/>
    <property type="molecule type" value="Genomic_DNA"/>
</dbReference>
<evidence type="ECO:0000256" key="1">
    <source>
        <dbReference type="ARBA" id="ARBA00003283"/>
    </source>
</evidence>
<keyword evidence="5" id="KW-0233">DNA recombination</keyword>
<dbReference type="PROSITE" id="PS51898">
    <property type="entry name" value="TYR_RECOMBINASE"/>
    <property type="match status" value="1"/>
</dbReference>
<evidence type="ECO:0000259" key="9">
    <source>
        <dbReference type="PROSITE" id="PS51900"/>
    </source>
</evidence>
<dbReference type="Proteomes" id="UP000029585">
    <property type="component" value="Unassembled WGS sequence"/>
</dbReference>
<evidence type="ECO:0000313" key="10">
    <source>
        <dbReference type="EMBL" id="KGF57084.1"/>
    </source>
</evidence>
<protein>
    <recommendedName>
        <fullName evidence="12">Tyr recombinase domain-containing protein</fullName>
    </recommendedName>
</protein>
<evidence type="ECO:0000256" key="4">
    <source>
        <dbReference type="ARBA" id="ARBA00023125"/>
    </source>
</evidence>
<dbReference type="InterPro" id="IPR050090">
    <property type="entry name" value="Tyrosine_recombinase_XerCD"/>
</dbReference>
<dbReference type="InterPro" id="IPR044068">
    <property type="entry name" value="CB"/>
</dbReference>
<comment type="caution">
    <text evidence="10">The sequence shown here is derived from an EMBL/GenBank/DDBJ whole genome shotgun (WGS) entry which is preliminary data.</text>
</comment>
<dbReference type="SUPFAM" id="SSF56349">
    <property type="entry name" value="DNA breaking-rejoining enzymes"/>
    <property type="match status" value="1"/>
</dbReference>
<dbReference type="Pfam" id="PF00589">
    <property type="entry name" value="Phage_integrase"/>
    <property type="match status" value="1"/>
</dbReference>
<reference evidence="10 11" key="1">
    <citation type="submission" date="2011-08" db="EMBL/GenBank/DDBJ databases">
        <title>The Genome Sequence of Clostridium orbiscindens 1_3_50AFAA.</title>
        <authorList>
            <consortium name="The Broad Institute Genome Sequencing Platform"/>
            <person name="Earl A."/>
            <person name="Ward D."/>
            <person name="Feldgarden M."/>
            <person name="Gevers D."/>
            <person name="Daigneault M."/>
            <person name="Strauss J."/>
            <person name="Allen-Vercoe E."/>
            <person name="Young S.K."/>
            <person name="Zeng Q."/>
            <person name="Gargeya S."/>
            <person name="Fitzgerald M."/>
            <person name="Haas B."/>
            <person name="Abouelleil A."/>
            <person name="Alvarado L."/>
            <person name="Arachchi H.M."/>
            <person name="Berlin A."/>
            <person name="Brown A."/>
            <person name="Chapman S.B."/>
            <person name="Chen Z."/>
            <person name="Dunbar C."/>
            <person name="Freedman E."/>
            <person name="Gearin G."/>
            <person name="Gellesch M."/>
            <person name="Goldberg J."/>
            <person name="Griggs A."/>
            <person name="Gujja S."/>
            <person name="Heiman D."/>
            <person name="Howarth C."/>
            <person name="Larson L."/>
            <person name="Lui A."/>
            <person name="MacDonald P.J.P."/>
            <person name="Montmayeur A."/>
            <person name="Murphy C."/>
            <person name="Neiman D."/>
            <person name="Pearson M."/>
            <person name="Priest M."/>
            <person name="Roberts A."/>
            <person name="Saif S."/>
            <person name="Shea T."/>
            <person name="Shenoy N."/>
            <person name="Sisk P."/>
            <person name="Stolte C."/>
            <person name="Sykes S."/>
            <person name="Wortman J."/>
            <person name="Nusbaum C."/>
            <person name="Birren B."/>
        </authorList>
    </citation>
    <scope>NUCLEOTIDE SEQUENCE [LARGE SCALE GENOMIC DNA]</scope>
    <source>
        <strain evidence="10 11">1_3_50AFAA</strain>
    </source>
</reference>
<dbReference type="HOGENOM" id="CLU_027562_17_1_9"/>
<evidence type="ECO:0000256" key="6">
    <source>
        <dbReference type="PROSITE-ProRule" id="PRU01248"/>
    </source>
</evidence>
<dbReference type="RefSeq" id="WP_044938656.1">
    <property type="nucleotide sequence ID" value="NZ_KN174161.1"/>
</dbReference>
<dbReference type="InterPro" id="IPR002104">
    <property type="entry name" value="Integrase_catalytic"/>
</dbReference>
<name>A0A096DHR2_FLAPL</name>